<organism evidence="1 2">
    <name type="scientific">Actinomadura algeriensis</name>
    <dbReference type="NCBI Taxonomy" id="1679523"/>
    <lineage>
        <taxon>Bacteria</taxon>
        <taxon>Bacillati</taxon>
        <taxon>Actinomycetota</taxon>
        <taxon>Actinomycetes</taxon>
        <taxon>Streptosporangiales</taxon>
        <taxon>Thermomonosporaceae</taxon>
        <taxon>Actinomadura</taxon>
    </lineage>
</organism>
<proteinExistence type="predicted"/>
<dbReference type="Proteomes" id="UP000627838">
    <property type="component" value="Unassembled WGS sequence"/>
</dbReference>
<gene>
    <name evidence="1" type="ORF">H4W34_000239</name>
</gene>
<comment type="caution">
    <text evidence="1">The sequence shown here is derived from an EMBL/GenBank/DDBJ whole genome shotgun (WGS) entry which is preliminary data.</text>
</comment>
<evidence type="ECO:0000313" key="2">
    <source>
        <dbReference type="Proteomes" id="UP000627838"/>
    </source>
</evidence>
<evidence type="ECO:0000313" key="1">
    <source>
        <dbReference type="EMBL" id="MBE1530406.1"/>
    </source>
</evidence>
<protein>
    <recommendedName>
        <fullName evidence="3">Mycofactocin</fullName>
    </recommendedName>
</protein>
<reference evidence="1 2" key="1">
    <citation type="submission" date="2020-10" db="EMBL/GenBank/DDBJ databases">
        <title>Sequencing the genomes of 1000 actinobacteria strains.</title>
        <authorList>
            <person name="Klenk H.-P."/>
        </authorList>
    </citation>
    <scope>NUCLEOTIDE SEQUENCE [LARGE SCALE GENOMIC DNA]</scope>
    <source>
        <strain evidence="1 2">DSM 46744</strain>
    </source>
</reference>
<dbReference type="EMBL" id="JADBDZ010000001">
    <property type="protein sequence ID" value="MBE1530406.1"/>
    <property type="molecule type" value="Genomic_DNA"/>
</dbReference>
<name>A0ABR9JIM5_9ACTN</name>
<keyword evidence="2" id="KW-1185">Reference proteome</keyword>
<sequence>MQSETAEAQQPEAVEELDVSAEVEFERGLSFTYARI</sequence>
<accession>A0ABR9JIM5</accession>
<evidence type="ECO:0008006" key="3">
    <source>
        <dbReference type="Google" id="ProtNLM"/>
    </source>
</evidence>